<geneLocation type="chloroplast" evidence="1"/>
<organism evidence="1">
    <name type="scientific">Paphiopedilum parishii</name>
    <dbReference type="NCBI Taxonomy" id="53106"/>
    <lineage>
        <taxon>Eukaryota</taxon>
        <taxon>Viridiplantae</taxon>
        <taxon>Streptophyta</taxon>
        <taxon>Embryophyta</taxon>
        <taxon>Tracheophyta</taxon>
        <taxon>Spermatophyta</taxon>
        <taxon>Magnoliopsida</taxon>
        <taxon>Liliopsida</taxon>
        <taxon>Asparagales</taxon>
        <taxon>Orchidaceae</taxon>
        <taxon>Cypripedioideae</taxon>
        <taxon>Paphiopedilum</taxon>
    </lineage>
</organism>
<reference evidence="1" key="1">
    <citation type="submission" date="2021-01" db="EMBL/GenBank/DDBJ databases">
        <authorList>
            <person name="Kao H."/>
            <person name="Yang L."/>
        </authorList>
    </citation>
    <scope>NUCLEOTIDE SEQUENCE</scope>
</reference>
<evidence type="ECO:0000313" key="1">
    <source>
        <dbReference type="EMBL" id="QTC05790.1"/>
    </source>
</evidence>
<proteinExistence type="predicted"/>
<dbReference type="RefSeq" id="YP_010234804.1">
    <property type="nucleotide sequence ID" value="NC_059788.1"/>
</dbReference>
<keyword evidence="1" id="KW-0934">Plastid</keyword>
<sequence>MGFIIIGIGSITGMGLNGAILQILSHGLIGAALFS</sequence>
<protein>
    <submittedName>
        <fullName evidence="1">NADH-plastoquinone oxidoreductase subunit 4</fullName>
    </submittedName>
</protein>
<name>A0A8A4HHF5_9ASPA</name>
<dbReference type="GeneID" id="69229310"/>
<dbReference type="EMBL" id="MW528213">
    <property type="protein sequence ID" value="QTC05790.1"/>
    <property type="molecule type" value="Genomic_DNA"/>
</dbReference>
<accession>A0A8A4HHF5</accession>
<gene>
    <name evidence="1" type="primary">ndhD</name>
</gene>
<keyword evidence="1" id="KW-0150">Chloroplast</keyword>
<dbReference type="AlphaFoldDB" id="A0A8A4HHF5"/>